<dbReference type="HAMAP" id="MF_00387">
    <property type="entry name" value="LpxA"/>
    <property type="match status" value="1"/>
</dbReference>
<protein>
    <recommendedName>
        <fullName evidence="6">Acyl-[acyl-carrier-protein]--UDP-N-acetylglucosamine O-acyltransferase</fullName>
        <shortName evidence="6">UDP-N-acetylglucosamine acyltransferase</shortName>
        <ecNumber evidence="6">2.3.1.129</ecNumber>
    </recommendedName>
</protein>
<dbReference type="SUPFAM" id="SSF51161">
    <property type="entry name" value="Trimeric LpxA-like enzymes"/>
    <property type="match status" value="1"/>
</dbReference>
<evidence type="ECO:0000256" key="6">
    <source>
        <dbReference type="HAMAP-Rule" id="MF_00387"/>
    </source>
</evidence>
<evidence type="ECO:0000256" key="4">
    <source>
        <dbReference type="ARBA" id="ARBA00023098"/>
    </source>
</evidence>
<evidence type="ECO:0000256" key="3">
    <source>
        <dbReference type="ARBA" id="ARBA00022679"/>
    </source>
</evidence>
<gene>
    <name evidence="6 8" type="primary">lpxA</name>
    <name evidence="8" type="ORF">GCM10025770_04490</name>
</gene>
<dbReference type="Pfam" id="PF00132">
    <property type="entry name" value="Hexapep"/>
    <property type="match status" value="2"/>
</dbReference>
<dbReference type="InterPro" id="IPR010137">
    <property type="entry name" value="Lipid_A_LpxA"/>
</dbReference>
<evidence type="ECO:0000313" key="9">
    <source>
        <dbReference type="Proteomes" id="UP001500547"/>
    </source>
</evidence>
<evidence type="ECO:0000256" key="2">
    <source>
        <dbReference type="ARBA" id="ARBA00022556"/>
    </source>
</evidence>
<sequence>MIHPTALVSPNAKIGARVQIGPYSVIEDHVEIGDDTVVGSHVVIKGHTTIGRENRIFQFCSIGEIPQDKKYAGEPTRLEIGDRNTIREYCNFNIGTAQDAGVTRIGSDNWFMASVHIGHDCQVGSQTIMANNVTLGGHVHVGDFVILGGMAAVHQFTIIGAHSMAGGGAIITQDVPPFVMHAGNPTTPHGINSEGLRRRGFSAEAIAQIKRAYKAIYRENLTLAQAREEVAQLAAATPELQVMMDFFEASKRGIIR</sequence>
<dbReference type="InterPro" id="IPR001451">
    <property type="entry name" value="Hexapep"/>
</dbReference>
<comment type="catalytic activity">
    <reaction evidence="6">
        <text>a (3R)-hydroxyacyl-[ACP] + UDP-N-acetyl-alpha-D-glucosamine = a UDP-3-O-[(3R)-3-hydroxyacyl]-N-acetyl-alpha-D-glucosamine + holo-[ACP]</text>
        <dbReference type="Rhea" id="RHEA:67812"/>
        <dbReference type="Rhea" id="RHEA-COMP:9685"/>
        <dbReference type="Rhea" id="RHEA-COMP:9945"/>
        <dbReference type="ChEBI" id="CHEBI:57705"/>
        <dbReference type="ChEBI" id="CHEBI:64479"/>
        <dbReference type="ChEBI" id="CHEBI:78827"/>
        <dbReference type="ChEBI" id="CHEBI:173225"/>
        <dbReference type="EC" id="2.3.1.129"/>
    </reaction>
</comment>
<keyword evidence="1 6" id="KW-0444">Lipid biosynthesis</keyword>
<name>A0ABP9QC31_9RHOO</name>
<dbReference type="EMBL" id="BAABLD010000002">
    <property type="protein sequence ID" value="GAA5158986.1"/>
    <property type="molecule type" value="Genomic_DNA"/>
</dbReference>
<keyword evidence="9" id="KW-1185">Reference proteome</keyword>
<keyword evidence="6" id="KW-0963">Cytoplasm</keyword>
<comment type="pathway">
    <text evidence="6">Glycolipid biosynthesis; lipid IV(A) biosynthesis; lipid IV(A) from (3R)-3-hydroxytetradecanoyl-[acyl-carrier-protein] and UDP-N-acetyl-alpha-D-glucosamine: step 1/6.</text>
</comment>
<dbReference type="PANTHER" id="PTHR43480">
    <property type="entry name" value="ACYL-[ACYL-CARRIER-PROTEIN]--UDP-N-ACETYLGLUCOSAMINE O-ACYLTRANSFERASE"/>
    <property type="match status" value="1"/>
</dbReference>
<keyword evidence="3 6" id="KW-0808">Transferase</keyword>
<keyword evidence="5 6" id="KW-0012">Acyltransferase</keyword>
<dbReference type="InterPro" id="IPR011004">
    <property type="entry name" value="Trimer_LpxA-like_sf"/>
</dbReference>
<evidence type="ECO:0000259" key="7">
    <source>
        <dbReference type="Pfam" id="PF13720"/>
    </source>
</evidence>
<dbReference type="EC" id="2.3.1.129" evidence="6"/>
<dbReference type="PANTHER" id="PTHR43480:SF1">
    <property type="entry name" value="ACYL-[ACYL-CARRIER-PROTEIN]--UDP-N-ACETYLGLUCOSAMINE O-ACYLTRANSFERASE, MITOCHONDRIAL-RELATED"/>
    <property type="match status" value="1"/>
</dbReference>
<evidence type="ECO:0000256" key="5">
    <source>
        <dbReference type="ARBA" id="ARBA00023315"/>
    </source>
</evidence>
<dbReference type="Pfam" id="PF13720">
    <property type="entry name" value="Acetyltransf_11"/>
    <property type="match status" value="1"/>
</dbReference>
<evidence type="ECO:0000256" key="1">
    <source>
        <dbReference type="ARBA" id="ARBA00022516"/>
    </source>
</evidence>
<dbReference type="Gene3D" id="2.160.10.10">
    <property type="entry name" value="Hexapeptide repeat proteins"/>
    <property type="match status" value="1"/>
</dbReference>
<comment type="caution">
    <text evidence="8">The sequence shown here is derived from an EMBL/GenBank/DDBJ whole genome shotgun (WGS) entry which is preliminary data.</text>
</comment>
<dbReference type="Gene3D" id="1.20.1180.10">
    <property type="entry name" value="Udp N-acetylglucosamine O-acyltransferase, C-terminal domain"/>
    <property type="match status" value="1"/>
</dbReference>
<keyword evidence="2 6" id="KW-0441">Lipid A biosynthesis</keyword>
<dbReference type="InterPro" id="IPR029098">
    <property type="entry name" value="Acetyltransf_C"/>
</dbReference>
<keyword evidence="4 6" id="KW-0443">Lipid metabolism</keyword>
<dbReference type="InterPro" id="IPR037157">
    <property type="entry name" value="Acetyltransf_C_sf"/>
</dbReference>
<dbReference type="Proteomes" id="UP001500547">
    <property type="component" value="Unassembled WGS sequence"/>
</dbReference>
<dbReference type="PIRSF" id="PIRSF000456">
    <property type="entry name" value="UDP-GlcNAc_acltr"/>
    <property type="match status" value="1"/>
</dbReference>
<comment type="subunit">
    <text evidence="6">Homotrimer.</text>
</comment>
<dbReference type="CDD" id="cd03351">
    <property type="entry name" value="LbH_UDP-GlcNAc_AT"/>
    <property type="match status" value="1"/>
</dbReference>
<organism evidence="8 9">
    <name type="scientific">Viridibacterium curvum</name>
    <dbReference type="NCBI Taxonomy" id="1101404"/>
    <lineage>
        <taxon>Bacteria</taxon>
        <taxon>Pseudomonadati</taxon>
        <taxon>Pseudomonadota</taxon>
        <taxon>Betaproteobacteria</taxon>
        <taxon>Rhodocyclales</taxon>
        <taxon>Rhodocyclaceae</taxon>
        <taxon>Viridibacterium</taxon>
    </lineage>
</organism>
<comment type="similarity">
    <text evidence="6">Belongs to the transferase hexapeptide repeat family. LpxA subfamily.</text>
</comment>
<comment type="subcellular location">
    <subcellularLocation>
        <location evidence="6">Cytoplasm</location>
    </subcellularLocation>
</comment>
<dbReference type="NCBIfam" id="NF003657">
    <property type="entry name" value="PRK05289.1"/>
    <property type="match status" value="1"/>
</dbReference>
<dbReference type="RefSeq" id="WP_345531198.1">
    <property type="nucleotide sequence ID" value="NZ_BAABLD010000002.1"/>
</dbReference>
<dbReference type="NCBIfam" id="TIGR01852">
    <property type="entry name" value="lipid_A_lpxA"/>
    <property type="match status" value="1"/>
</dbReference>
<keyword evidence="6" id="KW-0677">Repeat</keyword>
<reference evidence="9" key="1">
    <citation type="journal article" date="2019" name="Int. J. Syst. Evol. Microbiol.">
        <title>The Global Catalogue of Microorganisms (GCM) 10K type strain sequencing project: providing services to taxonomists for standard genome sequencing and annotation.</title>
        <authorList>
            <consortium name="The Broad Institute Genomics Platform"/>
            <consortium name="The Broad Institute Genome Sequencing Center for Infectious Disease"/>
            <person name="Wu L."/>
            <person name="Ma J."/>
        </authorList>
    </citation>
    <scope>NUCLEOTIDE SEQUENCE [LARGE SCALE GENOMIC DNA]</scope>
    <source>
        <strain evidence="9">JCM 18715</strain>
    </source>
</reference>
<accession>A0ABP9QC31</accession>
<evidence type="ECO:0000313" key="8">
    <source>
        <dbReference type="EMBL" id="GAA5158986.1"/>
    </source>
</evidence>
<comment type="function">
    <text evidence="6">Involved in the biosynthesis of lipid A, a phosphorylated glycolipid that anchors the lipopolysaccharide to the outer membrane of the cell.</text>
</comment>
<proteinExistence type="inferred from homology"/>
<feature type="domain" description="UDP N-acetylglucosamine O-acyltransferase C-terminal" evidence="7">
    <location>
        <begin position="174"/>
        <end position="255"/>
    </location>
</feature>